<dbReference type="Proteomes" id="UP001652624">
    <property type="component" value="Chromosome 19"/>
</dbReference>
<dbReference type="InterPro" id="IPR055408">
    <property type="entry name" value="HEAT_MROH2B-like"/>
</dbReference>
<dbReference type="GeneID" id="132534602"/>
<dbReference type="InterPro" id="IPR016024">
    <property type="entry name" value="ARM-type_fold"/>
</dbReference>
<dbReference type="SUPFAM" id="SSF48371">
    <property type="entry name" value="ARM repeat"/>
    <property type="match status" value="2"/>
</dbReference>
<keyword evidence="1" id="KW-0677">Repeat</keyword>
<dbReference type="Gene3D" id="1.25.10.10">
    <property type="entry name" value="Leucine-rich Repeat Variant"/>
    <property type="match status" value="1"/>
</dbReference>
<protein>
    <submittedName>
        <fullName evidence="6">Maestro heat-like repeat-containing protein family member 7</fullName>
    </submittedName>
</protein>
<evidence type="ECO:0000259" key="4">
    <source>
        <dbReference type="Pfam" id="PF23227"/>
    </source>
</evidence>
<dbReference type="PANTHER" id="PTHR23120">
    <property type="entry name" value="MAESTRO-RELATED HEAT DOMAIN-CONTAINING"/>
    <property type="match status" value="1"/>
</dbReference>
<dbReference type="Pfam" id="PF23227">
    <property type="entry name" value="HEAT_MROH2B_C"/>
    <property type="match status" value="1"/>
</dbReference>
<dbReference type="InterPro" id="IPR011989">
    <property type="entry name" value="ARM-like"/>
</dbReference>
<feature type="domain" description="MROH2B-like HEAT-repeats" evidence="3">
    <location>
        <begin position="43"/>
        <end position="169"/>
    </location>
</feature>
<evidence type="ECO:0000256" key="1">
    <source>
        <dbReference type="ARBA" id="ARBA00022737"/>
    </source>
</evidence>
<dbReference type="Pfam" id="PF21047">
    <property type="entry name" value="HEAT_Maestro"/>
    <property type="match status" value="1"/>
</dbReference>
<feature type="domain" description="Maestro-like HEAT-repeats" evidence="2">
    <location>
        <begin position="197"/>
        <end position="417"/>
    </location>
</feature>
<reference evidence="6" key="1">
    <citation type="submission" date="2025-08" db="UniProtKB">
        <authorList>
            <consortium name="RefSeq"/>
        </authorList>
    </citation>
    <scope>IDENTIFICATION</scope>
</reference>
<dbReference type="InterPro" id="IPR055406">
    <property type="entry name" value="HEAT_Maestro"/>
</dbReference>
<dbReference type="PANTHER" id="PTHR23120:SF42">
    <property type="entry name" value="MAESTRO HEAT-LIKE REPEAT FAMILY MEMBER 3"/>
    <property type="match status" value="1"/>
</dbReference>
<organism evidence="5 6">
    <name type="scientific">Erinaceus europaeus</name>
    <name type="common">Western European hedgehog</name>
    <dbReference type="NCBI Taxonomy" id="9365"/>
    <lineage>
        <taxon>Eukaryota</taxon>
        <taxon>Metazoa</taxon>
        <taxon>Chordata</taxon>
        <taxon>Craniata</taxon>
        <taxon>Vertebrata</taxon>
        <taxon>Euteleostomi</taxon>
        <taxon>Mammalia</taxon>
        <taxon>Eutheria</taxon>
        <taxon>Laurasiatheria</taxon>
        <taxon>Eulipotyphla</taxon>
        <taxon>Erinaceidae</taxon>
        <taxon>Erinaceinae</taxon>
        <taxon>Erinaceus</taxon>
    </lineage>
</organism>
<accession>A0ABM3WD50</accession>
<gene>
    <name evidence="6" type="primary">LOC132534602</name>
</gene>
<keyword evidence="5" id="KW-1185">Reference proteome</keyword>
<evidence type="ECO:0000313" key="5">
    <source>
        <dbReference type="Proteomes" id="UP001652624"/>
    </source>
</evidence>
<evidence type="ECO:0000313" key="6">
    <source>
        <dbReference type="RefSeq" id="XP_060034499.1"/>
    </source>
</evidence>
<evidence type="ECO:0000259" key="3">
    <source>
        <dbReference type="Pfam" id="PF23210"/>
    </source>
</evidence>
<dbReference type="Pfam" id="PF23210">
    <property type="entry name" value="HEAT_Maestro_2"/>
    <property type="match status" value="1"/>
</dbReference>
<proteinExistence type="predicted"/>
<evidence type="ECO:0000259" key="2">
    <source>
        <dbReference type="Pfam" id="PF21047"/>
    </source>
</evidence>
<feature type="domain" description="Maestro/Maestro-like HEAT-repeats" evidence="4">
    <location>
        <begin position="605"/>
        <end position="858"/>
    </location>
</feature>
<dbReference type="InterPro" id="IPR048465">
    <property type="entry name" value="Maestro-like_HEAT"/>
</dbReference>
<dbReference type="InterPro" id="IPR045206">
    <property type="entry name" value="Maestro_heat-like_prot"/>
</dbReference>
<dbReference type="RefSeq" id="XP_060034499.1">
    <property type="nucleotide sequence ID" value="XM_060178516.1"/>
</dbReference>
<name>A0ABM3WD50_ERIEU</name>
<sequence length="879" mass="100421">MHEPSGKGHSRVTFAPIGHILTGLRQSEQEAYQFILEFIDQGNAMELDKLKFLRAVETLSDAVRYQADANINKYFPKVILAKKIEAIILEEPTENLTSNVCQQAMLCIVALSQVNPQFYLPQKLDLVSAAITSVFPLPLITPSPDRKESASLYLQTIQAFDEMLQALVMEHMEPSMFILQNILEIILPWLTQAEKVHEQTRALGAMARMLRFLCNFPELSHMAEFTVSGKLVGTLGLYCIHHQAEVSSGAAETLHYLFKVLVLQRSLKQKTETILKNLQKNFRGDWSANIQNLTMFFRSYLTPNERADMILVLLEAMTKDNPHGVDAASKVLRTVMKYSMPEIGKVPVIIQFIYQNLNRITNNVARGIVKKVLHLLAQNYTDQVILTLVEIEDHIPRGICKPWEILSSFPKGYEMILEYLLQNLTTYQQPSSQEPDQRAKISLRIATRAIHELLLEPDRRLEVQTIFPSMFMALLYQMSFLVVEGGAQAMQDEQQSGEWVDLVSTTLETMKSLMRSSGYGELVSYIQKLEGWELLIIPERHYEGVTVLARVMVLKNCWHSRPIFSLIIRILQQLNCTNHITSIVLLIELVRCPSLAAMMDDVATQVLGNWFQCEEPATVKLLLQVVEIFAKHGTMARQIRILQPHVFKCCYSLDSDLVMETFLLLHRLLEHLSWQNAPSFLTQLAFTLGSFFEEESESLRVMAFEIYGALLAKVKRRILVFPLRHQVLNLIVLLVLHLLDENSHVAQICRLALCHTATILGWARLKVTFAERDTWSILRALLEQEASKALWFLRQSLALFNNPQTPIRQAAVWFSGQVIQILSEEETSDIDDVYSALRQKQRDPEPTVSCLATQIFYILEVKERRLSASPALCFCHRRS</sequence>